<proteinExistence type="predicted"/>
<dbReference type="AlphaFoldDB" id="A0A4Y7PM79"/>
<dbReference type="EMBL" id="ML170240">
    <property type="protein sequence ID" value="TDL16543.1"/>
    <property type="molecule type" value="Genomic_DNA"/>
</dbReference>
<feature type="non-terminal residue" evidence="1">
    <location>
        <position position="1"/>
    </location>
</feature>
<organism evidence="1 2">
    <name type="scientific">Rickenella mellea</name>
    <dbReference type="NCBI Taxonomy" id="50990"/>
    <lineage>
        <taxon>Eukaryota</taxon>
        <taxon>Fungi</taxon>
        <taxon>Dikarya</taxon>
        <taxon>Basidiomycota</taxon>
        <taxon>Agaricomycotina</taxon>
        <taxon>Agaricomycetes</taxon>
        <taxon>Hymenochaetales</taxon>
        <taxon>Rickenellaceae</taxon>
        <taxon>Rickenella</taxon>
    </lineage>
</organism>
<protein>
    <submittedName>
        <fullName evidence="1">Uncharacterized protein</fullName>
    </submittedName>
</protein>
<dbReference type="VEuPathDB" id="FungiDB:BD410DRAFT_707189"/>
<accession>A0A4Y7PM79</accession>
<dbReference type="OrthoDB" id="6511194at2759"/>
<gene>
    <name evidence="1" type="ORF">BD410DRAFT_707189</name>
</gene>
<name>A0A4Y7PM79_9AGAM</name>
<evidence type="ECO:0000313" key="1">
    <source>
        <dbReference type="EMBL" id="TDL16543.1"/>
    </source>
</evidence>
<sequence length="59" mass="6521">LVLVTHDESTFYANNRKKTLWVHVSATPKPQVKGEGASIMVSDFCSPDIGWLRTDDGCV</sequence>
<keyword evidence="2" id="KW-1185">Reference proteome</keyword>
<feature type="non-terminal residue" evidence="1">
    <location>
        <position position="59"/>
    </location>
</feature>
<reference evidence="1 2" key="1">
    <citation type="submission" date="2018-06" db="EMBL/GenBank/DDBJ databases">
        <title>A transcriptomic atlas of mushroom development highlights an independent origin of complex multicellularity.</title>
        <authorList>
            <consortium name="DOE Joint Genome Institute"/>
            <person name="Krizsan K."/>
            <person name="Almasi E."/>
            <person name="Merenyi Z."/>
            <person name="Sahu N."/>
            <person name="Viragh M."/>
            <person name="Koszo T."/>
            <person name="Mondo S."/>
            <person name="Kiss B."/>
            <person name="Balint B."/>
            <person name="Kues U."/>
            <person name="Barry K."/>
            <person name="Hegedus J.C."/>
            <person name="Henrissat B."/>
            <person name="Johnson J."/>
            <person name="Lipzen A."/>
            <person name="Ohm R."/>
            <person name="Nagy I."/>
            <person name="Pangilinan J."/>
            <person name="Yan J."/>
            <person name="Xiong Y."/>
            <person name="Grigoriev I.V."/>
            <person name="Hibbett D.S."/>
            <person name="Nagy L.G."/>
        </authorList>
    </citation>
    <scope>NUCLEOTIDE SEQUENCE [LARGE SCALE GENOMIC DNA]</scope>
    <source>
        <strain evidence="1 2">SZMC22713</strain>
    </source>
</reference>
<evidence type="ECO:0000313" key="2">
    <source>
        <dbReference type="Proteomes" id="UP000294933"/>
    </source>
</evidence>
<dbReference type="Proteomes" id="UP000294933">
    <property type="component" value="Unassembled WGS sequence"/>
</dbReference>